<protein>
    <submittedName>
        <fullName evidence="1">Uncharacterized protein</fullName>
    </submittedName>
</protein>
<name>M5FWD5_DACPD</name>
<dbReference type="GeneID" id="63692485"/>
<dbReference type="Proteomes" id="UP000030653">
    <property type="component" value="Unassembled WGS sequence"/>
</dbReference>
<evidence type="ECO:0000313" key="2">
    <source>
        <dbReference type="Proteomes" id="UP000030653"/>
    </source>
</evidence>
<accession>M5FWD5</accession>
<keyword evidence="2" id="KW-1185">Reference proteome</keyword>
<gene>
    <name evidence="1" type="ORF">DACRYDRAFT_97095</name>
</gene>
<organism evidence="1 2">
    <name type="scientific">Dacryopinax primogenitus (strain DJM 731)</name>
    <name type="common">Brown rot fungus</name>
    <dbReference type="NCBI Taxonomy" id="1858805"/>
    <lineage>
        <taxon>Eukaryota</taxon>
        <taxon>Fungi</taxon>
        <taxon>Dikarya</taxon>
        <taxon>Basidiomycota</taxon>
        <taxon>Agaricomycotina</taxon>
        <taxon>Dacrymycetes</taxon>
        <taxon>Dacrymycetales</taxon>
        <taxon>Dacrymycetaceae</taxon>
        <taxon>Dacryopinax</taxon>
    </lineage>
</organism>
<dbReference type="OrthoDB" id="3356964at2759"/>
<dbReference type="AlphaFoldDB" id="M5FWD5"/>
<proteinExistence type="predicted"/>
<dbReference type="HOGENOM" id="CLU_1390185_0_0_1"/>
<dbReference type="RefSeq" id="XP_040624594.1">
    <property type="nucleotide sequence ID" value="XM_040777423.1"/>
</dbReference>
<sequence length="196" mass="22741">MTMVPLSPHGSHIFVRVDHDPDMQRFHDAIRNRRLPENNFQILLDQTAFLVKEQSWFDQQSGRWYNVCKRCGASCGHNMSPTWQMHPCGSLKITLLCEIRGGQRRVADGETALLHLKQRALRLQTYAAWLLWDLVSEHLIELFLQHDTHAMVDIGMLLDDRLISPRVLNAAPNREAVLRQVAKDVQEYEDSEWSTE</sequence>
<dbReference type="EMBL" id="JH795876">
    <property type="protein sequence ID" value="EJT97696.1"/>
    <property type="molecule type" value="Genomic_DNA"/>
</dbReference>
<evidence type="ECO:0000313" key="1">
    <source>
        <dbReference type="EMBL" id="EJT97696.1"/>
    </source>
</evidence>
<reference evidence="1 2" key="1">
    <citation type="journal article" date="2012" name="Science">
        <title>The Paleozoic origin of enzymatic lignin decomposition reconstructed from 31 fungal genomes.</title>
        <authorList>
            <person name="Floudas D."/>
            <person name="Binder M."/>
            <person name="Riley R."/>
            <person name="Barry K."/>
            <person name="Blanchette R.A."/>
            <person name="Henrissat B."/>
            <person name="Martinez A.T."/>
            <person name="Otillar R."/>
            <person name="Spatafora J.W."/>
            <person name="Yadav J.S."/>
            <person name="Aerts A."/>
            <person name="Benoit I."/>
            <person name="Boyd A."/>
            <person name="Carlson A."/>
            <person name="Copeland A."/>
            <person name="Coutinho P.M."/>
            <person name="de Vries R.P."/>
            <person name="Ferreira P."/>
            <person name="Findley K."/>
            <person name="Foster B."/>
            <person name="Gaskell J."/>
            <person name="Glotzer D."/>
            <person name="Gorecki P."/>
            <person name="Heitman J."/>
            <person name="Hesse C."/>
            <person name="Hori C."/>
            <person name="Igarashi K."/>
            <person name="Jurgens J.A."/>
            <person name="Kallen N."/>
            <person name="Kersten P."/>
            <person name="Kohler A."/>
            <person name="Kuees U."/>
            <person name="Kumar T.K.A."/>
            <person name="Kuo A."/>
            <person name="LaButti K."/>
            <person name="Larrondo L.F."/>
            <person name="Lindquist E."/>
            <person name="Ling A."/>
            <person name="Lombard V."/>
            <person name="Lucas S."/>
            <person name="Lundell T."/>
            <person name="Martin R."/>
            <person name="McLaughlin D.J."/>
            <person name="Morgenstern I."/>
            <person name="Morin E."/>
            <person name="Murat C."/>
            <person name="Nagy L.G."/>
            <person name="Nolan M."/>
            <person name="Ohm R.A."/>
            <person name="Patyshakuliyeva A."/>
            <person name="Rokas A."/>
            <person name="Ruiz-Duenas F.J."/>
            <person name="Sabat G."/>
            <person name="Salamov A."/>
            <person name="Samejima M."/>
            <person name="Schmutz J."/>
            <person name="Slot J.C."/>
            <person name="St John F."/>
            <person name="Stenlid J."/>
            <person name="Sun H."/>
            <person name="Sun S."/>
            <person name="Syed K."/>
            <person name="Tsang A."/>
            <person name="Wiebenga A."/>
            <person name="Young D."/>
            <person name="Pisabarro A."/>
            <person name="Eastwood D.C."/>
            <person name="Martin F."/>
            <person name="Cullen D."/>
            <person name="Grigoriev I.V."/>
            <person name="Hibbett D.S."/>
        </authorList>
    </citation>
    <scope>NUCLEOTIDE SEQUENCE [LARGE SCALE GENOMIC DNA]</scope>
    <source>
        <strain evidence="1 2">DJM-731 SS1</strain>
    </source>
</reference>